<name>A0A450UPW6_9GAMM</name>
<reference evidence="2" key="1">
    <citation type="submission" date="2019-02" db="EMBL/GenBank/DDBJ databases">
        <authorList>
            <person name="Gruber-Vodicka R. H."/>
            <person name="Seah K. B. B."/>
        </authorList>
    </citation>
    <scope>NUCLEOTIDE SEQUENCE</scope>
    <source>
        <strain evidence="2">BECK_M7</strain>
    </source>
</reference>
<feature type="transmembrane region" description="Helical" evidence="1">
    <location>
        <begin position="32"/>
        <end position="55"/>
    </location>
</feature>
<evidence type="ECO:0000256" key="1">
    <source>
        <dbReference type="SAM" id="Phobius"/>
    </source>
</evidence>
<sequence length="251" mass="28766">MIKNQVLSILLSTSGVLLLIIAIIFLDEKENTIIKIAASLGGTFLGVGISFFLSLKDEQQLKKLERNLLNVIDGHINSFENKIKPFRKQWHVYYGTKVPLETGREYDKYQWRHATWNLAKQHELGMLSGTMESYNERGGPEEYQLKGMLRDERIIIFAKSKEGQEPVDVTVMPFMGRQPRGVHYGVKFHETWDTGQHSVSSVIVSPTPIEDYEKIGPIKNPEKLVARWKRKFEELNEILPHMLLMVGRSGG</sequence>
<feature type="transmembrane region" description="Helical" evidence="1">
    <location>
        <begin position="7"/>
        <end position="26"/>
    </location>
</feature>
<organism evidence="2">
    <name type="scientific">Candidatus Kentrum sp. LFY</name>
    <dbReference type="NCBI Taxonomy" id="2126342"/>
    <lineage>
        <taxon>Bacteria</taxon>
        <taxon>Pseudomonadati</taxon>
        <taxon>Pseudomonadota</taxon>
        <taxon>Gammaproteobacteria</taxon>
        <taxon>Candidatus Kentrum</taxon>
    </lineage>
</organism>
<dbReference type="AlphaFoldDB" id="A0A450UPW6"/>
<keyword evidence="1" id="KW-0812">Transmembrane</keyword>
<evidence type="ECO:0000313" key="2">
    <source>
        <dbReference type="EMBL" id="VFJ94582.1"/>
    </source>
</evidence>
<keyword evidence="1" id="KW-1133">Transmembrane helix</keyword>
<dbReference type="EMBL" id="CAADFF010000060">
    <property type="protein sequence ID" value="VFJ94582.1"/>
    <property type="molecule type" value="Genomic_DNA"/>
</dbReference>
<gene>
    <name evidence="2" type="ORF">BECKLFY1418B_GA0070995_106012</name>
</gene>
<keyword evidence="1" id="KW-0472">Membrane</keyword>
<accession>A0A450UPW6</accession>
<proteinExistence type="predicted"/>
<protein>
    <submittedName>
        <fullName evidence="2">Uncharacterized protein</fullName>
    </submittedName>
</protein>